<dbReference type="EMBL" id="ARXR01000039">
    <property type="protein sequence ID" value="MBF5054345.1"/>
    <property type="molecule type" value="Genomic_DNA"/>
</dbReference>
<accession>A0ABS0AJX4</accession>
<gene>
    <name evidence="1" type="ORF">ISO4_02947</name>
</gene>
<dbReference type="RefSeq" id="WP_228548174.1">
    <property type="nucleotide sequence ID" value="NZ_ARXR01000039.1"/>
</dbReference>
<protein>
    <recommendedName>
        <fullName evidence="3">DUF3047 domain-containing protein</fullName>
    </recommendedName>
</protein>
<dbReference type="InterPro" id="IPR021409">
    <property type="entry name" value="DUF3047"/>
</dbReference>
<proteinExistence type="predicted"/>
<sequence>MTLCIRATANAEPPPDWRHVAFEGETRYRLTDAGCWRARAEASASGLVREQAVNLARTPWLNWRWRAAETPAWSAADEQSKQGDDFLARVYVIKEGWVPWRTRAINYVWSRSHPPGSHWPNPYAGQAEMVVVQGPGGQAGPWRGFSRDVAADFKRFHDMEVDSVDAVAIMTDTDNTGVVAEACYELPSFSAQPQHARPSER</sequence>
<evidence type="ECO:0000313" key="1">
    <source>
        <dbReference type="EMBL" id="MBF5054345.1"/>
    </source>
</evidence>
<evidence type="ECO:0008006" key="3">
    <source>
        <dbReference type="Google" id="ProtNLM"/>
    </source>
</evidence>
<keyword evidence="2" id="KW-1185">Reference proteome</keyword>
<organism evidence="1 2">
    <name type="scientific">Alloalcanivorax venustensis ISO4</name>
    <dbReference type="NCBI Taxonomy" id="1177184"/>
    <lineage>
        <taxon>Bacteria</taxon>
        <taxon>Pseudomonadati</taxon>
        <taxon>Pseudomonadota</taxon>
        <taxon>Gammaproteobacteria</taxon>
        <taxon>Oceanospirillales</taxon>
        <taxon>Alcanivoracaceae</taxon>
        <taxon>Alloalcanivorax</taxon>
    </lineage>
</organism>
<reference evidence="1 2" key="1">
    <citation type="submission" date="2012-09" db="EMBL/GenBank/DDBJ databases">
        <title>Genome Sequence of alkane-degrading Bacterium Alcanivorax venustensis ISO4.</title>
        <authorList>
            <person name="Lai Q."/>
            <person name="Shao Z."/>
        </authorList>
    </citation>
    <scope>NUCLEOTIDE SEQUENCE [LARGE SCALE GENOMIC DNA]</scope>
    <source>
        <strain evidence="1 2">ISO4</strain>
    </source>
</reference>
<comment type="caution">
    <text evidence="1">The sequence shown here is derived from an EMBL/GenBank/DDBJ whole genome shotgun (WGS) entry which is preliminary data.</text>
</comment>
<dbReference type="Proteomes" id="UP000644441">
    <property type="component" value="Unassembled WGS sequence"/>
</dbReference>
<dbReference type="Pfam" id="PF11249">
    <property type="entry name" value="DUF3047"/>
    <property type="match status" value="1"/>
</dbReference>
<name>A0ABS0AJX4_9GAMM</name>
<evidence type="ECO:0000313" key="2">
    <source>
        <dbReference type="Proteomes" id="UP000644441"/>
    </source>
</evidence>